<sequence length="265" mass="31396">MEKDTYISSSDPSRQDYEDQFYSEEPDSSSRWEGALSDPDLPIADDDGDNFVYEFCTNYEEKLPVYFDENQVNKDKKSKRCSLCSVKFQMLGPKRENCRKCGAAVCKNCSQGRLKLSQTSKKEVIHCFKCEIEVTNFDLIDSYKKFVNEKREERSKIEKLIKEKPNKQKYSKESVDFDIEYEKKEVKINELQTKLKTLKDESKKKDIEITRVNENNQTLKDQIEIAKRRMQELKEQHRKIKAEKDQKDEEFKKLQEEKDELDRAG</sequence>
<dbReference type="Pfam" id="PF01363">
    <property type="entry name" value="FYVE"/>
    <property type="match status" value="1"/>
</dbReference>
<protein>
    <recommendedName>
        <fullName evidence="6">FYVE-type domain-containing protein</fullName>
    </recommendedName>
</protein>
<feature type="compositionally biased region" description="Polar residues" evidence="5">
    <location>
        <begin position="1"/>
        <end position="12"/>
    </location>
</feature>
<feature type="compositionally biased region" description="Acidic residues" evidence="5">
    <location>
        <begin position="18"/>
        <end position="27"/>
    </location>
</feature>
<accession>A0AAD1XSB9</accession>
<feature type="compositionally biased region" description="Basic and acidic residues" evidence="5">
    <location>
        <begin position="242"/>
        <end position="265"/>
    </location>
</feature>
<evidence type="ECO:0000256" key="5">
    <source>
        <dbReference type="SAM" id="MobiDB-lite"/>
    </source>
</evidence>
<feature type="region of interest" description="Disordered" evidence="5">
    <location>
        <begin position="236"/>
        <end position="265"/>
    </location>
</feature>
<keyword evidence="1" id="KW-0479">Metal-binding</keyword>
<evidence type="ECO:0000259" key="6">
    <source>
        <dbReference type="PROSITE" id="PS50178"/>
    </source>
</evidence>
<dbReference type="InterPro" id="IPR000306">
    <property type="entry name" value="Znf_FYVE"/>
</dbReference>
<dbReference type="InterPro" id="IPR017455">
    <property type="entry name" value="Znf_FYVE-rel"/>
</dbReference>
<evidence type="ECO:0000256" key="4">
    <source>
        <dbReference type="PROSITE-ProRule" id="PRU00091"/>
    </source>
</evidence>
<evidence type="ECO:0000313" key="8">
    <source>
        <dbReference type="Proteomes" id="UP001295684"/>
    </source>
</evidence>
<gene>
    <name evidence="7" type="ORF">ECRASSUSDP1_LOCUS19328</name>
</gene>
<name>A0AAD1XSB9_EUPCR</name>
<dbReference type="InterPro" id="IPR011011">
    <property type="entry name" value="Znf_FYVE_PHD"/>
</dbReference>
<proteinExistence type="predicted"/>
<feature type="domain" description="FYVE-type" evidence="6">
    <location>
        <begin position="75"/>
        <end position="135"/>
    </location>
</feature>
<dbReference type="PROSITE" id="PS50178">
    <property type="entry name" value="ZF_FYVE"/>
    <property type="match status" value="1"/>
</dbReference>
<organism evidence="7 8">
    <name type="scientific">Euplotes crassus</name>
    <dbReference type="NCBI Taxonomy" id="5936"/>
    <lineage>
        <taxon>Eukaryota</taxon>
        <taxon>Sar</taxon>
        <taxon>Alveolata</taxon>
        <taxon>Ciliophora</taxon>
        <taxon>Intramacronucleata</taxon>
        <taxon>Spirotrichea</taxon>
        <taxon>Hypotrichia</taxon>
        <taxon>Euplotida</taxon>
        <taxon>Euplotidae</taxon>
        <taxon>Moneuplotes</taxon>
    </lineage>
</organism>
<dbReference type="AlphaFoldDB" id="A0AAD1XSB9"/>
<dbReference type="InterPro" id="IPR013083">
    <property type="entry name" value="Znf_RING/FYVE/PHD"/>
</dbReference>
<keyword evidence="2 4" id="KW-0863">Zinc-finger</keyword>
<comment type="caution">
    <text evidence="7">The sequence shown here is derived from an EMBL/GenBank/DDBJ whole genome shotgun (WGS) entry which is preliminary data.</text>
</comment>
<evidence type="ECO:0000256" key="2">
    <source>
        <dbReference type="ARBA" id="ARBA00022771"/>
    </source>
</evidence>
<dbReference type="EMBL" id="CAMPGE010019614">
    <property type="protein sequence ID" value="CAI2377937.1"/>
    <property type="molecule type" value="Genomic_DNA"/>
</dbReference>
<dbReference type="SUPFAM" id="SSF57903">
    <property type="entry name" value="FYVE/PHD zinc finger"/>
    <property type="match status" value="1"/>
</dbReference>
<keyword evidence="3" id="KW-0862">Zinc</keyword>
<keyword evidence="8" id="KW-1185">Reference proteome</keyword>
<evidence type="ECO:0000256" key="3">
    <source>
        <dbReference type="ARBA" id="ARBA00022833"/>
    </source>
</evidence>
<feature type="region of interest" description="Disordered" evidence="5">
    <location>
        <begin position="1"/>
        <end position="45"/>
    </location>
</feature>
<dbReference type="GO" id="GO:0008270">
    <property type="term" value="F:zinc ion binding"/>
    <property type="evidence" value="ECO:0007669"/>
    <property type="project" value="UniProtKB-KW"/>
</dbReference>
<dbReference type="Gene3D" id="3.30.40.10">
    <property type="entry name" value="Zinc/RING finger domain, C3HC4 (zinc finger)"/>
    <property type="match status" value="1"/>
</dbReference>
<evidence type="ECO:0000256" key="1">
    <source>
        <dbReference type="ARBA" id="ARBA00022723"/>
    </source>
</evidence>
<reference evidence="7" key="1">
    <citation type="submission" date="2023-07" db="EMBL/GenBank/DDBJ databases">
        <authorList>
            <consortium name="AG Swart"/>
            <person name="Singh M."/>
            <person name="Singh A."/>
            <person name="Seah K."/>
            <person name="Emmerich C."/>
        </authorList>
    </citation>
    <scope>NUCLEOTIDE SEQUENCE</scope>
    <source>
        <strain evidence="7">DP1</strain>
    </source>
</reference>
<dbReference type="Proteomes" id="UP001295684">
    <property type="component" value="Unassembled WGS sequence"/>
</dbReference>
<evidence type="ECO:0000313" key="7">
    <source>
        <dbReference type="EMBL" id="CAI2377937.1"/>
    </source>
</evidence>